<evidence type="ECO:0000256" key="7">
    <source>
        <dbReference type="ARBA" id="ARBA00023204"/>
    </source>
</evidence>
<dbReference type="CDD" id="cd17992">
    <property type="entry name" value="DEXHc_RecG"/>
    <property type="match status" value="1"/>
</dbReference>
<dbReference type="AlphaFoldDB" id="A0A212U1Y0"/>
<protein>
    <submittedName>
        <fullName evidence="11">ATP-dependent DNA helicase RecG</fullName>
    </submittedName>
</protein>
<feature type="region of interest" description="Disordered" evidence="8">
    <location>
        <begin position="514"/>
        <end position="542"/>
    </location>
</feature>
<keyword evidence="12" id="KW-1185">Reference proteome</keyword>
<dbReference type="SMART" id="SM00487">
    <property type="entry name" value="DEXDc"/>
    <property type="match status" value="1"/>
</dbReference>
<evidence type="ECO:0000313" key="12">
    <source>
        <dbReference type="Proteomes" id="UP000198122"/>
    </source>
</evidence>
<dbReference type="InterPro" id="IPR047112">
    <property type="entry name" value="RecG/Mfd"/>
</dbReference>
<dbReference type="Pfam" id="PF00270">
    <property type="entry name" value="DEAD"/>
    <property type="match status" value="1"/>
</dbReference>
<evidence type="ECO:0000256" key="3">
    <source>
        <dbReference type="ARBA" id="ARBA00022801"/>
    </source>
</evidence>
<dbReference type="GO" id="GO:0003678">
    <property type="term" value="F:DNA helicase activity"/>
    <property type="evidence" value="ECO:0007669"/>
    <property type="project" value="TreeGrafter"/>
</dbReference>
<gene>
    <name evidence="11" type="ORF">SAMN05445756_1738</name>
</gene>
<organism evidence="11 12">
    <name type="scientific">Kytococcus aerolatus</name>
    <dbReference type="NCBI Taxonomy" id="592308"/>
    <lineage>
        <taxon>Bacteria</taxon>
        <taxon>Bacillati</taxon>
        <taxon>Actinomycetota</taxon>
        <taxon>Actinomycetes</taxon>
        <taxon>Micrococcales</taxon>
        <taxon>Kytococcaceae</taxon>
        <taxon>Kytococcus</taxon>
    </lineage>
</organism>
<dbReference type="Gene3D" id="2.40.50.140">
    <property type="entry name" value="Nucleic acid-binding proteins"/>
    <property type="match status" value="1"/>
</dbReference>
<dbReference type="SMART" id="SM00490">
    <property type="entry name" value="HELICc"/>
    <property type="match status" value="1"/>
</dbReference>
<dbReference type="GO" id="GO:0016787">
    <property type="term" value="F:hydrolase activity"/>
    <property type="evidence" value="ECO:0007669"/>
    <property type="project" value="UniProtKB-KW"/>
</dbReference>
<keyword evidence="3" id="KW-0378">Hydrolase</keyword>
<proteinExistence type="predicted"/>
<dbReference type="Gene3D" id="3.40.50.300">
    <property type="entry name" value="P-loop containing nucleotide triphosphate hydrolases"/>
    <property type="match status" value="2"/>
</dbReference>
<feature type="domain" description="Helicase ATP-binding" evidence="9">
    <location>
        <begin position="294"/>
        <end position="464"/>
    </location>
</feature>
<evidence type="ECO:0000259" key="10">
    <source>
        <dbReference type="PROSITE" id="PS51194"/>
    </source>
</evidence>
<feature type="domain" description="Helicase C-terminal" evidence="10">
    <location>
        <begin position="510"/>
        <end position="684"/>
    </location>
</feature>
<name>A0A212U1Y0_9MICO</name>
<keyword evidence="6" id="KW-0238">DNA-binding</keyword>
<dbReference type="InterPro" id="IPR011545">
    <property type="entry name" value="DEAD/DEAH_box_helicase_dom"/>
</dbReference>
<keyword evidence="4 11" id="KW-0347">Helicase</keyword>
<dbReference type="CDD" id="cd04488">
    <property type="entry name" value="RecG_wedge_OBF"/>
    <property type="match status" value="1"/>
</dbReference>
<evidence type="ECO:0000313" key="11">
    <source>
        <dbReference type="EMBL" id="SNC72131.1"/>
    </source>
</evidence>
<sequence length="749" mass="79796">MSATWESSLPAVIGAKEAKALERARGLRTVGDLVQFVPTRYLDPQRPDAMADLVVGQGAAVIGRVVSAQSIPMRNQPRRSRLVVSVEDDAGGRLGVVFFRTFGHRERLLPGARVLLIGTVGEFGGRPQMTHPDYVVLETPPGLDGTAAPGEGETAGAAAAPTEGLIGLYKEVKGMTSTQVNAAAQLALHALDSAPDPLPPAVAAEHSGLSALEAWSALHRPRDWGHLGTARERLRFAEAFELQTLLAQLRRRRENDPATPRTRREDGVAAAFDAALPFPLTGSQEQAGEEIAAELERTHPMHRLLQGDVGSGKTVVALRAMLQAVDGGGQAALLAPTEILAAQHHQSLVRMLGPLATTGRLGGGVEVRLLTGSMTTAQRRAVLLDLVAGQVDLVVGTHALLEDTVHFHDLALAVIDEQHRFGVEQRDRLRAKSDPPPHLLVMTATPIPRTVAMTVFGDMDVSTLTELPAGRQPVTTHVVPAGNARWMGRTWERVAEEVRAGRQAFVVASRIDAATEDPEQPAPIDTRGGEQGTLLGGGPEGEGAAPALPPALGVVELLEELRSRPELAGLRIDMVHGRMPAEAKEAVMSAFAAGEVDVLVATTVVEVGVDVPNASVMVIHDADRFGIAQLHQLRGRIGRGGHPGLCLLVTHVEGGTTRERLDAVAATTDGFELARTDLQLRREGDVLGAAQSGRSGLEHVRVLDHAEIITRAKQAATDYVEQDPGLTGWPELARAVEARRDSAEWLERS</sequence>
<dbReference type="GO" id="GO:0005524">
    <property type="term" value="F:ATP binding"/>
    <property type="evidence" value="ECO:0007669"/>
    <property type="project" value="UniProtKB-KW"/>
</dbReference>
<dbReference type="PANTHER" id="PTHR47964">
    <property type="entry name" value="ATP-DEPENDENT DNA HELICASE HOMOLOG RECG, CHLOROPLASTIC"/>
    <property type="match status" value="1"/>
</dbReference>
<evidence type="ECO:0000256" key="8">
    <source>
        <dbReference type="SAM" id="MobiDB-lite"/>
    </source>
</evidence>
<evidence type="ECO:0000256" key="6">
    <source>
        <dbReference type="ARBA" id="ARBA00023125"/>
    </source>
</evidence>
<dbReference type="PANTHER" id="PTHR47964:SF1">
    <property type="entry name" value="ATP-DEPENDENT DNA HELICASE HOMOLOG RECG, CHLOROPLASTIC"/>
    <property type="match status" value="1"/>
</dbReference>
<dbReference type="SUPFAM" id="SSF52540">
    <property type="entry name" value="P-loop containing nucleoside triphosphate hydrolases"/>
    <property type="match status" value="2"/>
</dbReference>
<dbReference type="GO" id="GO:0003677">
    <property type="term" value="F:DNA binding"/>
    <property type="evidence" value="ECO:0007669"/>
    <property type="project" value="UniProtKB-KW"/>
</dbReference>
<feature type="compositionally biased region" description="Gly residues" evidence="8">
    <location>
        <begin position="529"/>
        <end position="541"/>
    </location>
</feature>
<dbReference type="SUPFAM" id="SSF50249">
    <property type="entry name" value="Nucleic acid-binding proteins"/>
    <property type="match status" value="1"/>
</dbReference>
<dbReference type="InterPro" id="IPR014001">
    <property type="entry name" value="Helicase_ATP-bd"/>
</dbReference>
<evidence type="ECO:0000256" key="2">
    <source>
        <dbReference type="ARBA" id="ARBA00022763"/>
    </source>
</evidence>
<dbReference type="Pfam" id="PF00271">
    <property type="entry name" value="Helicase_C"/>
    <property type="match status" value="1"/>
</dbReference>
<evidence type="ECO:0000256" key="4">
    <source>
        <dbReference type="ARBA" id="ARBA00022806"/>
    </source>
</evidence>
<dbReference type="GO" id="GO:0006281">
    <property type="term" value="P:DNA repair"/>
    <property type="evidence" value="ECO:0007669"/>
    <property type="project" value="UniProtKB-KW"/>
</dbReference>
<dbReference type="RefSeq" id="WP_200815104.1">
    <property type="nucleotide sequence ID" value="NZ_FYEZ01000002.1"/>
</dbReference>
<keyword evidence="1" id="KW-0547">Nucleotide-binding</keyword>
<keyword evidence="7" id="KW-0234">DNA repair</keyword>
<dbReference type="PROSITE" id="PS51192">
    <property type="entry name" value="HELICASE_ATP_BIND_1"/>
    <property type="match status" value="1"/>
</dbReference>
<reference evidence="11 12" key="1">
    <citation type="submission" date="2017-06" db="EMBL/GenBank/DDBJ databases">
        <authorList>
            <person name="Kim H.J."/>
            <person name="Triplett B.A."/>
        </authorList>
    </citation>
    <scope>NUCLEOTIDE SEQUENCE [LARGE SCALE GENOMIC DNA]</scope>
    <source>
        <strain evidence="11 12">DSM 22179</strain>
    </source>
</reference>
<dbReference type="PROSITE" id="PS51194">
    <property type="entry name" value="HELICASE_CTER"/>
    <property type="match status" value="1"/>
</dbReference>
<keyword evidence="2" id="KW-0227">DNA damage</keyword>
<dbReference type="InterPro" id="IPR027417">
    <property type="entry name" value="P-loop_NTPase"/>
</dbReference>
<accession>A0A212U1Y0</accession>
<keyword evidence="5" id="KW-0067">ATP-binding</keyword>
<dbReference type="Proteomes" id="UP000198122">
    <property type="component" value="Unassembled WGS sequence"/>
</dbReference>
<dbReference type="InterPro" id="IPR012340">
    <property type="entry name" value="NA-bd_OB-fold"/>
</dbReference>
<evidence type="ECO:0000256" key="5">
    <source>
        <dbReference type="ARBA" id="ARBA00022840"/>
    </source>
</evidence>
<evidence type="ECO:0000256" key="1">
    <source>
        <dbReference type="ARBA" id="ARBA00022741"/>
    </source>
</evidence>
<dbReference type="EMBL" id="FYEZ01000002">
    <property type="protein sequence ID" value="SNC72131.1"/>
    <property type="molecule type" value="Genomic_DNA"/>
</dbReference>
<evidence type="ECO:0000259" key="9">
    <source>
        <dbReference type="PROSITE" id="PS51192"/>
    </source>
</evidence>
<dbReference type="InterPro" id="IPR001650">
    <property type="entry name" value="Helicase_C-like"/>
</dbReference>